<dbReference type="PROSITE" id="PS00018">
    <property type="entry name" value="EF_HAND_1"/>
    <property type="match status" value="1"/>
</dbReference>
<keyword evidence="2" id="KW-0472">Membrane</keyword>
<accession>A0A0G1PNA8</accession>
<dbReference type="InterPro" id="IPR008965">
    <property type="entry name" value="CBM2/CBM3_carb-bd_dom_sf"/>
</dbReference>
<dbReference type="EMBL" id="LCMG01000002">
    <property type="protein sequence ID" value="KKU34236.1"/>
    <property type="molecule type" value="Genomic_DNA"/>
</dbReference>
<evidence type="ECO:0000256" key="2">
    <source>
        <dbReference type="SAM" id="Phobius"/>
    </source>
</evidence>
<dbReference type="GO" id="GO:0030246">
    <property type="term" value="F:carbohydrate binding"/>
    <property type="evidence" value="ECO:0007669"/>
    <property type="project" value="InterPro"/>
</dbReference>
<dbReference type="AlphaFoldDB" id="A0A0G1PNA8"/>
<feature type="region of interest" description="Disordered" evidence="1">
    <location>
        <begin position="121"/>
        <end position="223"/>
    </location>
</feature>
<proteinExistence type="predicted"/>
<organism evidence="3 4">
    <name type="scientific">Candidatus Uhrbacteria bacterium GW2011_GWF2_46_218</name>
    <dbReference type="NCBI Taxonomy" id="1619001"/>
    <lineage>
        <taxon>Bacteria</taxon>
        <taxon>Candidatus Uhriibacteriota</taxon>
    </lineage>
</organism>
<gene>
    <name evidence="3" type="ORF">UX45_C0002G0033</name>
</gene>
<sequence>MALGLYSPTIALGEVEAGEDYTGTFRVVREAGEVGTGSLSVDVEITGDQWISVTGEESFVMSASENAYDYTFLFSPNAVQTGDYQIHFIFFLEPSGSHDGGAGAVVREGVEGTLTYRMITSSETGTGSVSSGQGTSSSSGTETSSGSSDSETEDEGTSSQEGGTEEEDDTQISDSPEQIEVSERSESETETIWTGDGTEGSRESTDAGDAVATESSATSEADSVDFQDVAEFMGFYGQTGSGLSSHDLDGGGSIGLSDLSLLVSQWTSDEGGFTGLSPVEPGEPLDEDVILFKFQVAHADREKFSVILSSAHKTTDDEVTMYILVDTGQGGVNTADLTIDYDTEKLRFIDAEIEGSIFSIFRSKPQEIESGKISLTAATPWSFVGTNGFVATLYFSLIAKGEAALRFEEIESYGEDAYEPGQVLGTDLIGIVDKKSTSLSDTTEEEVRAEQIPSYFFQINFLEIILLLILLMDTIAFWILYRDTKDQQYV</sequence>
<dbReference type="CDD" id="cd08547">
    <property type="entry name" value="Type_II_cohesin"/>
    <property type="match status" value="1"/>
</dbReference>
<dbReference type="InterPro" id="IPR018247">
    <property type="entry name" value="EF_Hand_1_Ca_BS"/>
</dbReference>
<dbReference type="Gene3D" id="2.60.40.680">
    <property type="match status" value="1"/>
</dbReference>
<keyword evidence="2" id="KW-1133">Transmembrane helix</keyword>
<evidence type="ECO:0000313" key="3">
    <source>
        <dbReference type="EMBL" id="KKU34236.1"/>
    </source>
</evidence>
<feature type="transmembrane region" description="Helical" evidence="2">
    <location>
        <begin position="455"/>
        <end position="481"/>
    </location>
</feature>
<comment type="caution">
    <text evidence="3">The sequence shown here is derived from an EMBL/GenBank/DDBJ whole genome shotgun (WGS) entry which is preliminary data.</text>
</comment>
<protein>
    <submittedName>
        <fullName evidence="3">Haze protective factor 1</fullName>
    </submittedName>
</protein>
<dbReference type="SUPFAM" id="SSF49384">
    <property type="entry name" value="Carbohydrate-binding domain"/>
    <property type="match status" value="1"/>
</dbReference>
<feature type="compositionally biased region" description="Low complexity" evidence="1">
    <location>
        <begin position="209"/>
        <end position="221"/>
    </location>
</feature>
<keyword evidence="2" id="KW-0812">Transmembrane</keyword>
<name>A0A0G1PNA8_9BACT</name>
<feature type="compositionally biased region" description="Low complexity" evidence="1">
    <location>
        <begin position="121"/>
        <end position="149"/>
    </location>
</feature>
<evidence type="ECO:0000313" key="4">
    <source>
        <dbReference type="Proteomes" id="UP000034705"/>
    </source>
</evidence>
<dbReference type="Proteomes" id="UP000034705">
    <property type="component" value="Unassembled WGS sequence"/>
</dbReference>
<evidence type="ECO:0000256" key="1">
    <source>
        <dbReference type="SAM" id="MobiDB-lite"/>
    </source>
</evidence>
<reference evidence="3 4" key="1">
    <citation type="journal article" date="2015" name="Nature">
        <title>rRNA introns, odd ribosomes, and small enigmatic genomes across a large radiation of phyla.</title>
        <authorList>
            <person name="Brown C.T."/>
            <person name="Hug L.A."/>
            <person name="Thomas B.C."/>
            <person name="Sharon I."/>
            <person name="Castelle C.J."/>
            <person name="Singh A."/>
            <person name="Wilkins M.J."/>
            <person name="Williams K.H."/>
            <person name="Banfield J.F."/>
        </authorList>
    </citation>
    <scope>NUCLEOTIDE SEQUENCE [LARGE SCALE GENOMIC DNA]</scope>
</reference>